<proteinExistence type="predicted"/>
<dbReference type="EMBL" id="BMDY01000005">
    <property type="protein sequence ID" value="GGA99784.1"/>
    <property type="molecule type" value="Genomic_DNA"/>
</dbReference>
<dbReference type="PANTHER" id="PTHR42815">
    <property type="entry name" value="FAD-BINDING, PUTATIVE (AFU_ORTHOLOGUE AFUA_6G07600)-RELATED"/>
    <property type="match status" value="1"/>
</dbReference>
<gene>
    <name evidence="1" type="ORF">GCM10007414_11090</name>
</gene>
<accession>A0ABQ1I033</accession>
<organism evidence="1 2">
    <name type="scientific">Agarivorans gilvus</name>
    <dbReference type="NCBI Taxonomy" id="680279"/>
    <lineage>
        <taxon>Bacteria</taxon>
        <taxon>Pseudomonadati</taxon>
        <taxon>Pseudomonadota</taxon>
        <taxon>Gammaproteobacteria</taxon>
        <taxon>Alteromonadales</taxon>
        <taxon>Alteromonadaceae</taxon>
        <taxon>Agarivorans</taxon>
    </lineage>
</organism>
<dbReference type="InterPro" id="IPR012349">
    <property type="entry name" value="Split_barrel_FMN-bd"/>
</dbReference>
<keyword evidence="2" id="KW-1185">Reference proteome</keyword>
<name>A0ABQ1I033_9ALTE</name>
<reference evidence="2" key="1">
    <citation type="journal article" date="2019" name="Int. J. Syst. Evol. Microbiol.">
        <title>The Global Catalogue of Microorganisms (GCM) 10K type strain sequencing project: providing services to taxonomists for standard genome sequencing and annotation.</title>
        <authorList>
            <consortium name="The Broad Institute Genomics Platform"/>
            <consortium name="The Broad Institute Genome Sequencing Center for Infectious Disease"/>
            <person name="Wu L."/>
            <person name="Ma J."/>
        </authorList>
    </citation>
    <scope>NUCLEOTIDE SEQUENCE [LARGE SCALE GENOMIC DNA]</scope>
    <source>
        <strain evidence="2">CGMCC 1.10131</strain>
    </source>
</reference>
<evidence type="ECO:0000313" key="1">
    <source>
        <dbReference type="EMBL" id="GGA99784.1"/>
    </source>
</evidence>
<sequence>MAVFHQGELALQQKAGVKDKLGPIGEAYIRDYLPLQHQQFFTQQKVLFAGLTDDQGHPWASPIIVEQGFIQSPNPQTLVIEARVLLEYSRRLSVDLHDHLALLGLDFASRRRNRLNRVVSYSSPSMLRLEVKQSFGNCPKYIQQRQVHWRNGSAMPKAEDFSELAIDDAYVQSLIEGCDTLFIASRSKALAPSNGGVDVSHRGGKAGFARYSKVLGLVIPDFSGNSFFNTLGNIYLDSRVGLYLPDFNSANSLWLKGQAKIVTQVPRAYRYRGAQRYLLVQLEQALRLANQGLLQSGQSQLSPALLDTGD</sequence>
<dbReference type="PANTHER" id="PTHR42815:SF2">
    <property type="entry name" value="FAD-BINDING, PUTATIVE (AFU_ORTHOLOGUE AFUA_6G07600)-RELATED"/>
    <property type="match status" value="1"/>
</dbReference>
<dbReference type="RefSeq" id="WP_055732389.1">
    <property type="nucleotide sequence ID" value="NZ_BMDY01000005.1"/>
</dbReference>
<protein>
    <submittedName>
        <fullName evidence="1">Pyridoxamine 5'-phosphate oxidase</fullName>
    </submittedName>
</protein>
<dbReference type="Proteomes" id="UP000651977">
    <property type="component" value="Unassembled WGS sequence"/>
</dbReference>
<evidence type="ECO:0000313" key="2">
    <source>
        <dbReference type="Proteomes" id="UP000651977"/>
    </source>
</evidence>
<dbReference type="Gene3D" id="2.30.110.10">
    <property type="entry name" value="Electron Transport, Fmn-binding Protein, Chain A"/>
    <property type="match status" value="1"/>
</dbReference>
<comment type="caution">
    <text evidence="1">The sequence shown here is derived from an EMBL/GenBank/DDBJ whole genome shotgun (WGS) entry which is preliminary data.</text>
</comment>